<dbReference type="OrthoDB" id="5427350at2759"/>
<accession>A0A0D7A399</accession>
<protein>
    <recommendedName>
        <fullName evidence="4">ASST-domain-containing protein</fullName>
    </recommendedName>
</protein>
<evidence type="ECO:0008006" key="4">
    <source>
        <dbReference type="Google" id="ProtNLM"/>
    </source>
</evidence>
<proteinExistence type="predicted"/>
<keyword evidence="1" id="KW-0732">Signal</keyword>
<evidence type="ECO:0000313" key="3">
    <source>
        <dbReference type="Proteomes" id="UP000054144"/>
    </source>
</evidence>
<dbReference type="PANTHER" id="PTHR35340:SF5">
    <property type="entry name" value="ASST-DOMAIN-CONTAINING PROTEIN"/>
    <property type="match status" value="1"/>
</dbReference>
<dbReference type="Pfam" id="PF14269">
    <property type="entry name" value="Arylsulfotran_2"/>
    <property type="match status" value="1"/>
</dbReference>
<dbReference type="PANTHER" id="PTHR35340">
    <property type="entry name" value="PQQ ENZYME REPEAT PROTEIN-RELATED"/>
    <property type="match status" value="1"/>
</dbReference>
<keyword evidence="3" id="KW-1185">Reference proteome</keyword>
<dbReference type="InterPro" id="IPR039535">
    <property type="entry name" value="ASST-like"/>
</dbReference>
<dbReference type="SUPFAM" id="SSF63829">
    <property type="entry name" value="Calcium-dependent phosphotriesterase"/>
    <property type="match status" value="1"/>
</dbReference>
<feature type="non-terminal residue" evidence="2">
    <location>
        <position position="1"/>
    </location>
</feature>
<dbReference type="EMBL" id="KN882048">
    <property type="protein sequence ID" value="KIY45497.1"/>
    <property type="molecule type" value="Genomic_DNA"/>
</dbReference>
<feature type="chain" id="PRO_5002316198" description="ASST-domain-containing protein" evidence="1">
    <location>
        <begin position="19"/>
        <end position="239"/>
    </location>
</feature>
<dbReference type="Proteomes" id="UP000054144">
    <property type="component" value="Unassembled WGS sequence"/>
</dbReference>
<reference evidence="2 3" key="1">
    <citation type="journal article" date="2015" name="Fungal Genet. Biol.">
        <title>Evolution of novel wood decay mechanisms in Agaricales revealed by the genome sequences of Fistulina hepatica and Cylindrobasidium torrendii.</title>
        <authorList>
            <person name="Floudas D."/>
            <person name="Held B.W."/>
            <person name="Riley R."/>
            <person name="Nagy L.G."/>
            <person name="Koehler G."/>
            <person name="Ransdell A.S."/>
            <person name="Younus H."/>
            <person name="Chow J."/>
            <person name="Chiniquy J."/>
            <person name="Lipzen A."/>
            <person name="Tritt A."/>
            <person name="Sun H."/>
            <person name="Haridas S."/>
            <person name="LaButti K."/>
            <person name="Ohm R.A."/>
            <person name="Kues U."/>
            <person name="Blanchette R.A."/>
            <person name="Grigoriev I.V."/>
            <person name="Minto R.E."/>
            <person name="Hibbett D.S."/>
        </authorList>
    </citation>
    <scope>NUCLEOTIDE SEQUENCE [LARGE SCALE GENOMIC DNA]</scope>
    <source>
        <strain evidence="2 3">ATCC 64428</strain>
    </source>
</reference>
<feature type="non-terminal residue" evidence="2">
    <location>
        <position position="239"/>
    </location>
</feature>
<organism evidence="2 3">
    <name type="scientific">Fistulina hepatica ATCC 64428</name>
    <dbReference type="NCBI Taxonomy" id="1128425"/>
    <lineage>
        <taxon>Eukaryota</taxon>
        <taxon>Fungi</taxon>
        <taxon>Dikarya</taxon>
        <taxon>Basidiomycota</taxon>
        <taxon>Agaricomycotina</taxon>
        <taxon>Agaricomycetes</taxon>
        <taxon>Agaricomycetidae</taxon>
        <taxon>Agaricales</taxon>
        <taxon>Fistulinaceae</taxon>
        <taxon>Fistulina</taxon>
    </lineage>
</organism>
<evidence type="ECO:0000256" key="1">
    <source>
        <dbReference type="SAM" id="SignalP"/>
    </source>
</evidence>
<sequence length="239" mass="26777">AIMILMQTLWADLTSVGGSRFGWIYSPFIQELDIMSGALLWEWDASQYLDLTGSYAAYTGGTFEYAHCNAVVRDAEGDYLMSFRFYDLVVKVSGATKEIIWRLGGKDSDFTFGNGSTFIGQHDPQWVPGTDYTELTLFDNDNNNCGVEPSWGTARGVWLRLDYSSMHVELVREFLPPWWEGGLQLLPNGNVLVVFGSAGSVIEYAPPVQTTKDASAKEGPWDIVFEGNAHQVYRAYKYD</sequence>
<dbReference type="InterPro" id="IPR053143">
    <property type="entry name" value="Arylsulfate_ST"/>
</dbReference>
<gene>
    <name evidence="2" type="ORF">FISHEDRAFT_12855</name>
</gene>
<name>A0A0D7A399_9AGAR</name>
<evidence type="ECO:0000313" key="2">
    <source>
        <dbReference type="EMBL" id="KIY45497.1"/>
    </source>
</evidence>
<dbReference type="AlphaFoldDB" id="A0A0D7A399"/>
<feature type="signal peptide" evidence="1">
    <location>
        <begin position="1"/>
        <end position="18"/>
    </location>
</feature>